<dbReference type="InParanoid" id="A0A1X7V359"/>
<dbReference type="AlphaFoldDB" id="A0A1X7V359"/>
<evidence type="ECO:0000313" key="2">
    <source>
        <dbReference type="EnsemblMetazoa" id="Aqu2.1.34690_001"/>
    </source>
</evidence>
<dbReference type="EnsemblMetazoa" id="Aqu2.1.34690_001">
    <property type="protein sequence ID" value="Aqu2.1.34690_001"/>
    <property type="gene ID" value="Aqu2.1.34690"/>
</dbReference>
<evidence type="ECO:0000256" key="1">
    <source>
        <dbReference type="SAM" id="MobiDB-lite"/>
    </source>
</evidence>
<protein>
    <submittedName>
        <fullName evidence="2">Uncharacterized protein</fullName>
    </submittedName>
</protein>
<feature type="compositionally biased region" description="Pro residues" evidence="1">
    <location>
        <begin position="77"/>
        <end position="100"/>
    </location>
</feature>
<proteinExistence type="predicted"/>
<organism evidence="2">
    <name type="scientific">Amphimedon queenslandica</name>
    <name type="common">Sponge</name>
    <dbReference type="NCBI Taxonomy" id="400682"/>
    <lineage>
        <taxon>Eukaryota</taxon>
        <taxon>Metazoa</taxon>
        <taxon>Porifera</taxon>
        <taxon>Demospongiae</taxon>
        <taxon>Heteroscleromorpha</taxon>
        <taxon>Haplosclerida</taxon>
        <taxon>Niphatidae</taxon>
        <taxon>Amphimedon</taxon>
    </lineage>
</organism>
<name>A0A1X7V359_AMPQE</name>
<reference evidence="2" key="1">
    <citation type="submission" date="2017-05" db="UniProtKB">
        <authorList>
            <consortium name="EnsemblMetazoa"/>
        </authorList>
    </citation>
    <scope>IDENTIFICATION</scope>
</reference>
<feature type="compositionally biased region" description="Low complexity" evidence="1">
    <location>
        <begin position="47"/>
        <end position="63"/>
    </location>
</feature>
<feature type="region of interest" description="Disordered" evidence="1">
    <location>
        <begin position="47"/>
        <end position="100"/>
    </location>
</feature>
<accession>A0A1X7V359</accession>
<sequence>MATRKRGAACYRCNRAGLCRSCACVKADGSCVSCLHGQLGRCENRPTNCSSTVSPSTTPPQSTAVLSDGVDHSPALCSPPPSPPNSEQLPSPPQSIPSLPSFPPLSCPSFSWGDLEGADCCRIISECY</sequence>